<evidence type="ECO:0000313" key="3">
    <source>
        <dbReference type="Proteomes" id="UP000674179"/>
    </source>
</evidence>
<comment type="caution">
    <text evidence="2">The sequence shown here is derived from an EMBL/GenBank/DDBJ whole genome shotgun (WGS) entry which is preliminary data.</text>
</comment>
<dbReference type="OrthoDB" id="272744at2759"/>
<keyword evidence="3" id="KW-1185">Reference proteome</keyword>
<feature type="region of interest" description="Disordered" evidence="1">
    <location>
        <begin position="60"/>
        <end position="83"/>
    </location>
</feature>
<reference evidence="2 3" key="1">
    <citation type="submission" date="2021-02" db="EMBL/GenBank/DDBJ databases">
        <title>Leishmania (Mundinia) enrietti genome sequencing and assembly.</title>
        <authorList>
            <person name="Almutairi H."/>
            <person name="Gatherer D."/>
        </authorList>
    </citation>
    <scope>NUCLEOTIDE SEQUENCE [LARGE SCALE GENOMIC DNA]</scope>
    <source>
        <strain evidence="2">CUR178</strain>
    </source>
</reference>
<feature type="compositionally biased region" description="Low complexity" evidence="1">
    <location>
        <begin position="60"/>
        <end position="79"/>
    </location>
</feature>
<proteinExistence type="predicted"/>
<gene>
    <name evidence="2" type="ORF">CUR178_01665</name>
</gene>
<dbReference type="GeneID" id="94168943"/>
<accession>A0A836KA20</accession>
<protein>
    <submittedName>
        <fullName evidence="2">Uncharacterized protein</fullName>
    </submittedName>
</protein>
<sequence>MRDTRLWRLRVSLVVRDGDHATQTDTLHRRWAELDAARPATLTGPATELVRETIVSLQASTPSLTPSSTSLAESGSSRLPAPPPLLGLRESAQHIWRSLRRQRVGWQEALALLPWQLPALTPSQRRFLSSHVLRAPWRVASLALAALDMHEDAELVRQYRSLKSSTYMVEYARVVSAALRERPSLPNGLLPVPYGVMQHGYALGRLSPQDAKIALALSKHMTLLGREALTREAEERLVLSHAALEGLTGQWQAALRIVRHSRAVRLSAREGAERYVQSLITQPVRPASTTATPLLQSRCSSTSKRGDAQLGTCDERSAPVGFAAEGKLHREGGSPDWVSALHAFITKEPQTQTYPDARRLLGSLPPEARKDRAHLLLASAVLRSCARRMFAGTLTRRVTSCVNHADWAMALALTCAAQYYDVAAPLIPFATMAGADGAASVLDIPPELRVYLTTVNRLKREELTAASAPLSSPLSVTAAAALTYPEALAHALTATSPTTWRTLLLFCPHTGPPTRLRYFLLAACNAFGGATVPAHTSENSSPGSRIECCTFQSQAVSRLVCAAADLRGQEYFFRVISSSARAHHFARSPLTNTPTRASLREAEAGTVSEDAAVLSASAAQVIRKCAAETPAESTLDAGSIRLASLRLQAWRHRTATTAEECTQLLADVSLYFVATHAVEGVVARANQKPRLTEVLFLKSVAALAASGVVQLPPTERFHWPLAVLKAARLLRVPVDASLVALTARTLPSVFVDRARLVLPSILGSHTLLGDWKAGLQLCMRLLRKEQNDELELNADGPCAGKPDTQRFTAPPPTLLEAMAQVGYACPTAVAVRHWKTLGGSSAPTPVPVHSERGCPLPLLLLELKQFRDERQLCEEVRYADEGLRRGSAKQKLQCLSRRRLLLGAAFSLLDSEAALRRVLRAIRKEKVHSADLDAHGLQRVLRVLPSKEAAQVLAAEAREGRCAQEHWLCEEMSRNDLTTDVVDGLVRLRPSSTTLSAILFFKKAAAAHDAVGCLKGLVRLAERANECPYPDVLLLSLLRLLRFFLSHDELISACLVAPELAGGGSPATLPHPVALALAYKLFNRMQEIQRLSLPLKRARHVVRRASDANLADAHTVKDTGDVSMHMRLAAPCAVLAVLGVLHSTASSVLQVPVPASFTSHLLSRVVEVSGTADWTTALLFFKNLHHPTMWERALLVRALRHCGGAATPIILSHRRFLRDCPDQVVIWADEASGPSKWLQSMALLERAQKWERHPTGSVAGVEEGKSDPNEPARALVWPLSPTVSTIIHGWSVGERRRCGKLLRRHGFITTEPTASGQSLDDARVTEMTDARVQRQTEAILQLLKEKPPIAVPLTNGPPPLPAADVPGRDG</sequence>
<dbReference type="Proteomes" id="UP000674179">
    <property type="component" value="Chromosome 34"/>
</dbReference>
<name>A0A836KA20_LEIEN</name>
<evidence type="ECO:0000256" key="1">
    <source>
        <dbReference type="SAM" id="MobiDB-lite"/>
    </source>
</evidence>
<dbReference type="RefSeq" id="XP_067689536.1">
    <property type="nucleotide sequence ID" value="XM_067833433.1"/>
</dbReference>
<organism evidence="2 3">
    <name type="scientific">Leishmania enriettii</name>
    <dbReference type="NCBI Taxonomy" id="5663"/>
    <lineage>
        <taxon>Eukaryota</taxon>
        <taxon>Discoba</taxon>
        <taxon>Euglenozoa</taxon>
        <taxon>Kinetoplastea</taxon>
        <taxon>Metakinetoplastina</taxon>
        <taxon>Trypanosomatida</taxon>
        <taxon>Trypanosomatidae</taxon>
        <taxon>Leishmaniinae</taxon>
        <taxon>Leishmania</taxon>
    </lineage>
</organism>
<feature type="region of interest" description="Disordered" evidence="1">
    <location>
        <begin position="1350"/>
        <end position="1370"/>
    </location>
</feature>
<dbReference type="EMBL" id="JAFHKP010000034">
    <property type="protein sequence ID" value="KAG5468829.1"/>
    <property type="molecule type" value="Genomic_DNA"/>
</dbReference>
<evidence type="ECO:0000313" key="2">
    <source>
        <dbReference type="EMBL" id="KAG5468829.1"/>
    </source>
</evidence>
<dbReference type="KEGG" id="lenr:94168943"/>